<protein>
    <submittedName>
        <fullName evidence="2 3">Uncharacterized protein</fullName>
    </submittedName>
</protein>
<evidence type="ECO:0000313" key="4">
    <source>
        <dbReference type="Proteomes" id="UP000006727"/>
    </source>
</evidence>
<dbReference type="PaxDb" id="3218-PP1S23_230V6.1"/>
<name>A0A2K1KKX0_PHYPA</name>
<feature type="compositionally biased region" description="Polar residues" evidence="1">
    <location>
        <begin position="26"/>
        <end position="38"/>
    </location>
</feature>
<evidence type="ECO:0000313" key="2">
    <source>
        <dbReference type="EMBL" id="PNR54424.1"/>
    </source>
</evidence>
<reference evidence="2 4" key="1">
    <citation type="journal article" date="2008" name="Science">
        <title>The Physcomitrella genome reveals evolutionary insights into the conquest of land by plants.</title>
        <authorList>
            <person name="Rensing S."/>
            <person name="Lang D."/>
            <person name="Zimmer A."/>
            <person name="Terry A."/>
            <person name="Salamov A."/>
            <person name="Shapiro H."/>
            <person name="Nishiyama T."/>
            <person name="Perroud P.-F."/>
            <person name="Lindquist E."/>
            <person name="Kamisugi Y."/>
            <person name="Tanahashi T."/>
            <person name="Sakakibara K."/>
            <person name="Fujita T."/>
            <person name="Oishi K."/>
            <person name="Shin-I T."/>
            <person name="Kuroki Y."/>
            <person name="Toyoda A."/>
            <person name="Suzuki Y."/>
            <person name="Hashimoto A."/>
            <person name="Yamaguchi K."/>
            <person name="Sugano A."/>
            <person name="Kohara Y."/>
            <person name="Fujiyama A."/>
            <person name="Anterola A."/>
            <person name="Aoki S."/>
            <person name="Ashton N."/>
            <person name="Barbazuk W.B."/>
            <person name="Barker E."/>
            <person name="Bennetzen J."/>
            <person name="Bezanilla M."/>
            <person name="Blankenship R."/>
            <person name="Cho S.H."/>
            <person name="Dutcher S."/>
            <person name="Estelle M."/>
            <person name="Fawcett J.A."/>
            <person name="Gundlach H."/>
            <person name="Hanada K."/>
            <person name="Heyl A."/>
            <person name="Hicks K.A."/>
            <person name="Hugh J."/>
            <person name="Lohr M."/>
            <person name="Mayer K."/>
            <person name="Melkozernov A."/>
            <person name="Murata T."/>
            <person name="Nelson D."/>
            <person name="Pils B."/>
            <person name="Prigge M."/>
            <person name="Reiss B."/>
            <person name="Renner T."/>
            <person name="Rombauts S."/>
            <person name="Rushton P."/>
            <person name="Sanderfoot A."/>
            <person name="Schween G."/>
            <person name="Shiu S.-H."/>
            <person name="Stueber K."/>
            <person name="Theodoulou F.L."/>
            <person name="Tu H."/>
            <person name="Van de Peer Y."/>
            <person name="Verrier P.J."/>
            <person name="Waters E."/>
            <person name="Wood A."/>
            <person name="Yang L."/>
            <person name="Cove D."/>
            <person name="Cuming A."/>
            <person name="Hasebe M."/>
            <person name="Lucas S."/>
            <person name="Mishler D.B."/>
            <person name="Reski R."/>
            <person name="Grigoriev I."/>
            <person name="Quatrano R.S."/>
            <person name="Boore J.L."/>
        </authorList>
    </citation>
    <scope>NUCLEOTIDE SEQUENCE [LARGE SCALE GENOMIC DNA]</scope>
    <source>
        <strain evidence="3 4">cv. Gransden 2004</strain>
    </source>
</reference>
<accession>A0A2K1KKX0</accession>
<dbReference type="InParanoid" id="A0A2K1KKX0"/>
<evidence type="ECO:0000256" key="1">
    <source>
        <dbReference type="SAM" id="MobiDB-lite"/>
    </source>
</evidence>
<gene>
    <name evidence="2" type="ORF">PHYPA_008101</name>
</gene>
<dbReference type="EnsemblPlants" id="Pp3c5_24250V3.1">
    <property type="protein sequence ID" value="PAC:32953069.CDS.1"/>
    <property type="gene ID" value="Pp3c5_24250"/>
</dbReference>
<reference evidence="3" key="3">
    <citation type="submission" date="2020-12" db="UniProtKB">
        <authorList>
            <consortium name="EnsemblPlants"/>
        </authorList>
    </citation>
    <scope>IDENTIFICATION</scope>
</reference>
<dbReference type="AlphaFoldDB" id="A0A2K1KKX0"/>
<sequence>MNRRYHENTYSLTLLLIRSQLSKQQQGASTVATATATESSSRSSSCRRRKRRRRRRRRKGCDFSMHFKAARCESASDQLPGLLGKPAAGGAGAAPTISLLEYVNAMLGPKKKGEKVVESP</sequence>
<keyword evidence="4" id="KW-1185">Reference proteome</keyword>
<evidence type="ECO:0000313" key="3">
    <source>
        <dbReference type="EnsemblPlants" id="PAC:32953069.CDS.1"/>
    </source>
</evidence>
<feature type="compositionally biased region" description="Basic residues" evidence="1">
    <location>
        <begin position="45"/>
        <end position="59"/>
    </location>
</feature>
<proteinExistence type="predicted"/>
<organism evidence="2">
    <name type="scientific">Physcomitrium patens</name>
    <name type="common">Spreading-leaved earth moss</name>
    <name type="synonym">Physcomitrella patens</name>
    <dbReference type="NCBI Taxonomy" id="3218"/>
    <lineage>
        <taxon>Eukaryota</taxon>
        <taxon>Viridiplantae</taxon>
        <taxon>Streptophyta</taxon>
        <taxon>Embryophyta</taxon>
        <taxon>Bryophyta</taxon>
        <taxon>Bryophytina</taxon>
        <taxon>Bryopsida</taxon>
        <taxon>Funariidae</taxon>
        <taxon>Funariales</taxon>
        <taxon>Funariaceae</taxon>
        <taxon>Physcomitrium</taxon>
    </lineage>
</organism>
<dbReference type="Proteomes" id="UP000006727">
    <property type="component" value="Chromosome 5"/>
</dbReference>
<feature type="region of interest" description="Disordered" evidence="1">
    <location>
        <begin position="26"/>
        <end position="61"/>
    </location>
</feature>
<dbReference type="EMBL" id="ABEU02000005">
    <property type="protein sequence ID" value="PNR54424.1"/>
    <property type="molecule type" value="Genomic_DNA"/>
</dbReference>
<dbReference type="Gramene" id="Pp3c5_24250V3.1">
    <property type="protein sequence ID" value="PAC:32953069.CDS.1"/>
    <property type="gene ID" value="Pp3c5_24250"/>
</dbReference>
<reference evidence="2 4" key="2">
    <citation type="journal article" date="2018" name="Plant J.">
        <title>The Physcomitrella patens chromosome-scale assembly reveals moss genome structure and evolution.</title>
        <authorList>
            <person name="Lang D."/>
            <person name="Ullrich K.K."/>
            <person name="Murat F."/>
            <person name="Fuchs J."/>
            <person name="Jenkins J."/>
            <person name="Haas F.B."/>
            <person name="Piednoel M."/>
            <person name="Gundlach H."/>
            <person name="Van Bel M."/>
            <person name="Meyberg R."/>
            <person name="Vives C."/>
            <person name="Morata J."/>
            <person name="Symeonidi A."/>
            <person name="Hiss M."/>
            <person name="Muchero W."/>
            <person name="Kamisugi Y."/>
            <person name="Saleh O."/>
            <person name="Blanc G."/>
            <person name="Decker E.L."/>
            <person name="van Gessel N."/>
            <person name="Grimwood J."/>
            <person name="Hayes R.D."/>
            <person name="Graham S.W."/>
            <person name="Gunter L.E."/>
            <person name="McDaniel S.F."/>
            <person name="Hoernstein S.N.W."/>
            <person name="Larsson A."/>
            <person name="Li F.W."/>
            <person name="Perroud P.F."/>
            <person name="Phillips J."/>
            <person name="Ranjan P."/>
            <person name="Rokshar D.S."/>
            <person name="Rothfels C.J."/>
            <person name="Schneider L."/>
            <person name="Shu S."/>
            <person name="Stevenson D.W."/>
            <person name="Thummler F."/>
            <person name="Tillich M."/>
            <person name="Villarreal Aguilar J.C."/>
            <person name="Widiez T."/>
            <person name="Wong G.K."/>
            <person name="Wymore A."/>
            <person name="Zhang Y."/>
            <person name="Zimmer A.D."/>
            <person name="Quatrano R.S."/>
            <person name="Mayer K.F.X."/>
            <person name="Goodstein D."/>
            <person name="Casacuberta J.M."/>
            <person name="Vandepoele K."/>
            <person name="Reski R."/>
            <person name="Cuming A.C."/>
            <person name="Tuskan G.A."/>
            <person name="Maumus F."/>
            <person name="Salse J."/>
            <person name="Schmutz J."/>
            <person name="Rensing S.A."/>
        </authorList>
    </citation>
    <scope>NUCLEOTIDE SEQUENCE [LARGE SCALE GENOMIC DNA]</scope>
    <source>
        <strain evidence="3 4">cv. Gransden 2004</strain>
    </source>
</reference>